<dbReference type="InterPro" id="IPR000953">
    <property type="entry name" value="Chromo/chromo_shadow_dom"/>
</dbReference>
<name>A0A9P3LR49_9FUNG</name>
<dbReference type="InterPro" id="IPR001584">
    <property type="entry name" value="Integrase_cat-core"/>
</dbReference>
<dbReference type="SMART" id="SM00298">
    <property type="entry name" value="CHROMO"/>
    <property type="match status" value="1"/>
</dbReference>
<keyword evidence="4" id="KW-1185">Reference proteome</keyword>
<dbReference type="SUPFAM" id="SSF53098">
    <property type="entry name" value="Ribonuclease H-like"/>
    <property type="match status" value="1"/>
</dbReference>
<protein>
    <recommendedName>
        <fullName evidence="5">Chromo domain-containing protein</fullName>
    </recommendedName>
</protein>
<dbReference type="InterPro" id="IPR012337">
    <property type="entry name" value="RNaseH-like_sf"/>
</dbReference>
<dbReference type="Proteomes" id="UP000827284">
    <property type="component" value="Unassembled WGS sequence"/>
</dbReference>
<reference evidence="3" key="1">
    <citation type="submission" date="2021-11" db="EMBL/GenBank/DDBJ databases">
        <authorList>
            <person name="Herlambang A."/>
            <person name="Guo Y."/>
            <person name="Takashima Y."/>
            <person name="Nishizawa T."/>
        </authorList>
    </citation>
    <scope>NUCLEOTIDE SEQUENCE</scope>
    <source>
        <strain evidence="3">E1425</strain>
    </source>
</reference>
<gene>
    <name evidence="3" type="ORF">EMPS_00262</name>
</gene>
<dbReference type="Gene3D" id="2.40.50.40">
    <property type="match status" value="1"/>
</dbReference>
<evidence type="ECO:0000313" key="3">
    <source>
        <dbReference type="EMBL" id="GJJ67916.1"/>
    </source>
</evidence>
<dbReference type="GO" id="GO:0003676">
    <property type="term" value="F:nucleic acid binding"/>
    <property type="evidence" value="ECO:0007669"/>
    <property type="project" value="InterPro"/>
</dbReference>
<dbReference type="InterPro" id="IPR023780">
    <property type="entry name" value="Chromo_domain"/>
</dbReference>
<evidence type="ECO:0008006" key="5">
    <source>
        <dbReference type="Google" id="ProtNLM"/>
    </source>
</evidence>
<evidence type="ECO:0000259" key="1">
    <source>
        <dbReference type="PROSITE" id="PS50013"/>
    </source>
</evidence>
<dbReference type="PROSITE" id="PS50013">
    <property type="entry name" value="CHROMO_2"/>
    <property type="match status" value="1"/>
</dbReference>
<feature type="domain" description="Integrase catalytic" evidence="2">
    <location>
        <begin position="1"/>
        <end position="79"/>
    </location>
</feature>
<dbReference type="GO" id="GO:0015074">
    <property type="term" value="P:DNA integration"/>
    <property type="evidence" value="ECO:0007669"/>
    <property type="project" value="InterPro"/>
</dbReference>
<dbReference type="AlphaFoldDB" id="A0A9P3LR49"/>
<feature type="domain" description="Chromo" evidence="1">
    <location>
        <begin position="206"/>
        <end position="267"/>
    </location>
</feature>
<dbReference type="InterPro" id="IPR036397">
    <property type="entry name" value="RNaseH_sf"/>
</dbReference>
<dbReference type="PANTHER" id="PTHR37984">
    <property type="entry name" value="PROTEIN CBG26694"/>
    <property type="match status" value="1"/>
</dbReference>
<proteinExistence type="predicted"/>
<accession>A0A9P3LR49</accession>
<evidence type="ECO:0000259" key="2">
    <source>
        <dbReference type="PROSITE" id="PS50994"/>
    </source>
</evidence>
<sequence length="279" mass="32760">MLAMTSEFNVDHRLLTPYHPRGNGVAERHVKVAVDILKKEHHQKQDTWDLHVPMAQLAMNTRIVALHNSSPFSLFFARKANGFQNYSKSTKNVMTHKQLCDRLAYMTEIVFPAIDKKSEETQKKMIARFNATVLHNEFPDGAKVMTLDPIRGNKLTPRYEGPYTVVRRTTGGSYELRDGTGESLSRNYAPSQLKLVLEDLNTLPIFEIEYILDHRPHPSRKGEWEYKAKWAGYSKDDYTWEPEENFIEKQCIREYWQLLKENKRPQDQRSKRYQTRTRN</sequence>
<dbReference type="SUPFAM" id="SSF54160">
    <property type="entry name" value="Chromo domain-like"/>
    <property type="match status" value="1"/>
</dbReference>
<dbReference type="InterPro" id="IPR016197">
    <property type="entry name" value="Chromo-like_dom_sf"/>
</dbReference>
<dbReference type="CDD" id="cd00024">
    <property type="entry name" value="CD_CSD"/>
    <property type="match status" value="1"/>
</dbReference>
<evidence type="ECO:0000313" key="4">
    <source>
        <dbReference type="Proteomes" id="UP000827284"/>
    </source>
</evidence>
<organism evidence="3 4">
    <name type="scientific">Entomortierella parvispora</name>
    <dbReference type="NCBI Taxonomy" id="205924"/>
    <lineage>
        <taxon>Eukaryota</taxon>
        <taxon>Fungi</taxon>
        <taxon>Fungi incertae sedis</taxon>
        <taxon>Mucoromycota</taxon>
        <taxon>Mortierellomycotina</taxon>
        <taxon>Mortierellomycetes</taxon>
        <taxon>Mortierellales</taxon>
        <taxon>Mortierellaceae</taxon>
        <taxon>Entomortierella</taxon>
    </lineage>
</organism>
<reference evidence="3" key="2">
    <citation type="journal article" date="2022" name="Microbiol. Resour. Announc.">
        <title>Whole-Genome Sequence of Entomortierella parvispora E1425, a Mucoromycotan Fungus Associated with Burkholderiaceae-Related Endosymbiotic Bacteria.</title>
        <authorList>
            <person name="Herlambang A."/>
            <person name="Guo Y."/>
            <person name="Takashima Y."/>
            <person name="Narisawa K."/>
            <person name="Ohta H."/>
            <person name="Nishizawa T."/>
        </authorList>
    </citation>
    <scope>NUCLEOTIDE SEQUENCE</scope>
    <source>
        <strain evidence="3">E1425</strain>
    </source>
</reference>
<dbReference type="Gene3D" id="3.30.420.10">
    <property type="entry name" value="Ribonuclease H-like superfamily/Ribonuclease H"/>
    <property type="match status" value="1"/>
</dbReference>
<comment type="caution">
    <text evidence="3">The sequence shown here is derived from an EMBL/GenBank/DDBJ whole genome shotgun (WGS) entry which is preliminary data.</text>
</comment>
<dbReference type="EMBL" id="BQFW01000001">
    <property type="protein sequence ID" value="GJJ67916.1"/>
    <property type="molecule type" value="Genomic_DNA"/>
</dbReference>
<dbReference type="PANTHER" id="PTHR37984:SF5">
    <property type="entry name" value="PROTEIN NYNRIN-LIKE"/>
    <property type="match status" value="1"/>
</dbReference>
<dbReference type="OrthoDB" id="2424837at2759"/>
<dbReference type="Pfam" id="PF00385">
    <property type="entry name" value="Chromo"/>
    <property type="match status" value="1"/>
</dbReference>
<dbReference type="InterPro" id="IPR050951">
    <property type="entry name" value="Retrovirus_Pol_polyprotein"/>
</dbReference>
<dbReference type="GO" id="GO:0005634">
    <property type="term" value="C:nucleus"/>
    <property type="evidence" value="ECO:0007669"/>
    <property type="project" value="UniProtKB-ARBA"/>
</dbReference>
<dbReference type="PROSITE" id="PS50994">
    <property type="entry name" value="INTEGRASE"/>
    <property type="match status" value="1"/>
</dbReference>